<dbReference type="AlphaFoldDB" id="A0AAD1S352"/>
<keyword evidence="2" id="KW-1185">Reference proteome</keyword>
<accession>A0AAD1S352</accession>
<evidence type="ECO:0000313" key="1">
    <source>
        <dbReference type="EMBL" id="CAH2285435.1"/>
    </source>
</evidence>
<dbReference type="EMBL" id="OW240915">
    <property type="protein sequence ID" value="CAH2285435.1"/>
    <property type="molecule type" value="Genomic_DNA"/>
</dbReference>
<sequence length="142" mass="16360">MTKQITETREEILKLKIKEFTTNAARLQRHFYGTGNKAGKLLASQLKSKYLQTKIPYILSKAQIKIYNPTDIVNELASFYEDLYNLNANENTHTPDETEIQTFLERIQLPKISQQQNNLLTAPFTESEPLAQTDSRITIILN</sequence>
<organism evidence="1 2">
    <name type="scientific">Pelobates cultripes</name>
    <name type="common">Western spadefoot toad</name>
    <dbReference type="NCBI Taxonomy" id="61616"/>
    <lineage>
        <taxon>Eukaryota</taxon>
        <taxon>Metazoa</taxon>
        <taxon>Chordata</taxon>
        <taxon>Craniata</taxon>
        <taxon>Vertebrata</taxon>
        <taxon>Euteleostomi</taxon>
        <taxon>Amphibia</taxon>
        <taxon>Batrachia</taxon>
        <taxon>Anura</taxon>
        <taxon>Pelobatoidea</taxon>
        <taxon>Pelobatidae</taxon>
        <taxon>Pelobates</taxon>
    </lineage>
</organism>
<name>A0AAD1S352_PELCU</name>
<dbReference type="Proteomes" id="UP001295444">
    <property type="component" value="Chromosome 04"/>
</dbReference>
<proteinExistence type="predicted"/>
<evidence type="ECO:0000313" key="2">
    <source>
        <dbReference type="Proteomes" id="UP001295444"/>
    </source>
</evidence>
<gene>
    <name evidence="1" type="ORF">PECUL_23A046180</name>
</gene>
<protein>
    <submittedName>
        <fullName evidence="1">Uncharacterized protein</fullName>
    </submittedName>
</protein>
<reference evidence="1" key="1">
    <citation type="submission" date="2022-03" db="EMBL/GenBank/DDBJ databases">
        <authorList>
            <person name="Alioto T."/>
            <person name="Alioto T."/>
            <person name="Gomez Garrido J."/>
        </authorList>
    </citation>
    <scope>NUCLEOTIDE SEQUENCE</scope>
</reference>